<accession>A0A9W4KC92</accession>
<dbReference type="EMBL" id="CAJVRC010000863">
    <property type="protein sequence ID" value="CAG8898951.1"/>
    <property type="molecule type" value="Genomic_DNA"/>
</dbReference>
<evidence type="ECO:0000256" key="2">
    <source>
        <dbReference type="SAM" id="MobiDB-lite"/>
    </source>
</evidence>
<organism evidence="4 5">
    <name type="scientific">Penicillium egyptiacum</name>
    <dbReference type="NCBI Taxonomy" id="1303716"/>
    <lineage>
        <taxon>Eukaryota</taxon>
        <taxon>Fungi</taxon>
        <taxon>Dikarya</taxon>
        <taxon>Ascomycota</taxon>
        <taxon>Pezizomycotina</taxon>
        <taxon>Eurotiomycetes</taxon>
        <taxon>Eurotiomycetidae</taxon>
        <taxon>Eurotiales</taxon>
        <taxon>Aspergillaceae</taxon>
        <taxon>Penicillium</taxon>
    </lineage>
</organism>
<evidence type="ECO:0000259" key="3">
    <source>
        <dbReference type="Pfam" id="PF03959"/>
    </source>
</evidence>
<comment type="caution">
    <text evidence="4">The sequence shown here is derived from an EMBL/GenBank/DDBJ whole genome shotgun (WGS) entry which is preliminary data.</text>
</comment>
<dbReference type="Gene3D" id="3.40.50.1820">
    <property type="entry name" value="alpha/beta hydrolase"/>
    <property type="match status" value="1"/>
</dbReference>
<dbReference type="InterPro" id="IPR005645">
    <property type="entry name" value="FSH-like_dom"/>
</dbReference>
<feature type="compositionally biased region" description="Acidic residues" evidence="2">
    <location>
        <begin position="302"/>
        <end position="313"/>
    </location>
</feature>
<dbReference type="PANTHER" id="PTHR48070:SF6">
    <property type="entry name" value="ESTERASE OVCA2"/>
    <property type="match status" value="1"/>
</dbReference>
<evidence type="ECO:0000313" key="4">
    <source>
        <dbReference type="EMBL" id="CAG8898951.1"/>
    </source>
</evidence>
<dbReference type="FunFam" id="3.40.50.1820:FF:000218">
    <property type="entry name" value="Dihydrofolate reductase"/>
    <property type="match status" value="1"/>
</dbReference>
<protein>
    <recommendedName>
        <fullName evidence="3">Serine hydrolase domain-containing protein</fullName>
    </recommendedName>
</protein>
<dbReference type="GO" id="GO:0072330">
    <property type="term" value="P:monocarboxylic acid biosynthetic process"/>
    <property type="evidence" value="ECO:0007669"/>
    <property type="project" value="UniProtKB-ARBA"/>
</dbReference>
<dbReference type="GO" id="GO:0019748">
    <property type="term" value="P:secondary metabolic process"/>
    <property type="evidence" value="ECO:0007669"/>
    <property type="project" value="TreeGrafter"/>
</dbReference>
<dbReference type="GO" id="GO:0016787">
    <property type="term" value="F:hydrolase activity"/>
    <property type="evidence" value="ECO:0007669"/>
    <property type="project" value="UniProtKB-KW"/>
</dbReference>
<feature type="domain" description="Serine hydrolase" evidence="3">
    <location>
        <begin position="37"/>
        <end position="279"/>
    </location>
</feature>
<dbReference type="PANTHER" id="PTHR48070">
    <property type="entry name" value="ESTERASE OVCA2"/>
    <property type="match status" value="1"/>
</dbReference>
<proteinExistence type="predicted"/>
<dbReference type="Proteomes" id="UP001154252">
    <property type="component" value="Unassembled WGS sequence"/>
</dbReference>
<evidence type="ECO:0000256" key="1">
    <source>
        <dbReference type="ARBA" id="ARBA00022801"/>
    </source>
</evidence>
<dbReference type="OrthoDB" id="2094269at2759"/>
<keyword evidence="5" id="KW-1185">Reference proteome</keyword>
<dbReference type="Pfam" id="PF03959">
    <property type="entry name" value="FSH1"/>
    <property type="match status" value="1"/>
</dbReference>
<dbReference type="GO" id="GO:0005634">
    <property type="term" value="C:nucleus"/>
    <property type="evidence" value="ECO:0007669"/>
    <property type="project" value="TreeGrafter"/>
</dbReference>
<dbReference type="InterPro" id="IPR050593">
    <property type="entry name" value="LovG"/>
</dbReference>
<feature type="compositionally biased region" description="Basic and acidic residues" evidence="2">
    <location>
        <begin position="290"/>
        <end position="301"/>
    </location>
</feature>
<evidence type="ECO:0000313" key="5">
    <source>
        <dbReference type="Proteomes" id="UP001154252"/>
    </source>
</evidence>
<gene>
    <name evidence="4" type="ORF">PEGY_LOCUS5515</name>
</gene>
<reference evidence="4" key="1">
    <citation type="submission" date="2021-07" db="EMBL/GenBank/DDBJ databases">
        <authorList>
            <person name="Branca A.L. A."/>
        </authorList>
    </citation>
    <scope>NUCLEOTIDE SEQUENCE</scope>
</reference>
<sequence length="313" mass="34361">MYKTPLSSQHLKSLLLRTTQTRSLTTMAPNPTISTRQPLKLLMLHGYTQSGSLFHAKSRALTKHIQKAFPLHEVSAIYPTAPIRLLPADIPGYEPSAEGSPDDEIESYGWWRRSNTANPPLYIGIEEGFAAVARTLKEEGPFDGVIGFSQGAALAAMVAALLEPGRKASFEHFSRISVDSAGGIVIPAPFGEEGFQHPPLKFAVCYSGFRAPGARYRAFYEEPAIRTPVLHVLGSLDAVVEEAKSRALVEACAGEPEKDGSVVWHPGGHFLPSQRPYLDATVRFIREQMDRSDGLNDKGKEMEEDVNDMDLPF</sequence>
<name>A0A9W4KC92_9EURO</name>
<dbReference type="SUPFAM" id="SSF53474">
    <property type="entry name" value="alpha/beta-Hydrolases"/>
    <property type="match status" value="1"/>
</dbReference>
<dbReference type="GO" id="GO:0005737">
    <property type="term" value="C:cytoplasm"/>
    <property type="evidence" value="ECO:0007669"/>
    <property type="project" value="TreeGrafter"/>
</dbReference>
<dbReference type="AlphaFoldDB" id="A0A9W4KC92"/>
<dbReference type="GO" id="GO:0017000">
    <property type="term" value="P:antibiotic biosynthetic process"/>
    <property type="evidence" value="ECO:0007669"/>
    <property type="project" value="UniProtKB-ARBA"/>
</dbReference>
<keyword evidence="1" id="KW-0378">Hydrolase</keyword>
<feature type="region of interest" description="Disordered" evidence="2">
    <location>
        <begin position="290"/>
        <end position="313"/>
    </location>
</feature>
<dbReference type="InterPro" id="IPR029058">
    <property type="entry name" value="AB_hydrolase_fold"/>
</dbReference>